<dbReference type="PANTHER" id="PTHR33990:SF2">
    <property type="entry name" value="PHNB-LIKE DOMAIN-CONTAINING PROTEIN"/>
    <property type="match status" value="1"/>
</dbReference>
<dbReference type="SUPFAM" id="SSF54593">
    <property type="entry name" value="Glyoxalase/Bleomycin resistance protein/Dihydroxybiphenyl dioxygenase"/>
    <property type="match status" value="1"/>
</dbReference>
<proteinExistence type="predicted"/>
<dbReference type="InterPro" id="IPR009725">
    <property type="entry name" value="3_dmu_93_MTrfase"/>
</dbReference>
<dbReference type="InterPro" id="IPR028973">
    <property type="entry name" value="PhnB-like"/>
</dbReference>
<dbReference type="InterPro" id="IPR029068">
    <property type="entry name" value="Glyas_Bleomycin-R_OHBP_Dase"/>
</dbReference>
<gene>
    <name evidence="2" type="ORF">PSQ19_07635</name>
</gene>
<reference evidence="2 3" key="1">
    <citation type="submission" date="2023-02" db="EMBL/GenBank/DDBJ databases">
        <title>Devosia algicola sp. nov., isolated from the phycosphere of marine algae.</title>
        <authorList>
            <person name="Kim J.M."/>
            <person name="Lee J.K."/>
            <person name="Choi B.J."/>
            <person name="Bayburt H."/>
            <person name="Jeon C.O."/>
        </authorList>
    </citation>
    <scope>NUCLEOTIDE SEQUENCE [LARGE SCALE GENOMIC DNA]</scope>
    <source>
        <strain evidence="2 3">G20-9</strain>
    </source>
</reference>
<name>A0ABY7YRD5_9HYPH</name>
<sequence>MTKITPSLWFDGNAEEAAEFYVSLFPNSRIDKKVGSASDNPSTKKGEILVVEFVLDGQKFIGINGGPAFKFTEAISFSIDCADQAEVDRYWDALTANGGAPSQCGWCKDRFGLSWQVVPKRLSQLLASQDRAAAERAMQAMLKMTKIEVAALEAAVAG</sequence>
<dbReference type="CDD" id="cd06588">
    <property type="entry name" value="PhnB_like"/>
    <property type="match status" value="1"/>
</dbReference>
<dbReference type="RefSeq" id="WP_282220280.1">
    <property type="nucleotide sequence ID" value="NZ_CP118246.1"/>
</dbReference>
<accession>A0ABY7YRD5</accession>
<dbReference type="Gene3D" id="3.10.180.10">
    <property type="entry name" value="2,3-Dihydroxybiphenyl 1,2-Dioxygenase, domain 1"/>
    <property type="match status" value="1"/>
</dbReference>
<evidence type="ECO:0000313" key="2">
    <source>
        <dbReference type="EMBL" id="WDR03893.1"/>
    </source>
</evidence>
<dbReference type="PANTHER" id="PTHR33990">
    <property type="entry name" value="PROTEIN YJDN-RELATED"/>
    <property type="match status" value="1"/>
</dbReference>
<dbReference type="EMBL" id="CP118246">
    <property type="protein sequence ID" value="WDR03893.1"/>
    <property type="molecule type" value="Genomic_DNA"/>
</dbReference>
<dbReference type="PIRSF" id="PIRSF021700">
    <property type="entry name" value="3_dmu_93_MTrfase"/>
    <property type="match status" value="1"/>
</dbReference>
<evidence type="ECO:0000259" key="1">
    <source>
        <dbReference type="Pfam" id="PF06983"/>
    </source>
</evidence>
<organism evidence="2 3">
    <name type="scientific">Devosia algicola</name>
    <dbReference type="NCBI Taxonomy" id="3026418"/>
    <lineage>
        <taxon>Bacteria</taxon>
        <taxon>Pseudomonadati</taxon>
        <taxon>Pseudomonadota</taxon>
        <taxon>Alphaproteobacteria</taxon>
        <taxon>Hyphomicrobiales</taxon>
        <taxon>Devosiaceae</taxon>
        <taxon>Devosia</taxon>
    </lineage>
</organism>
<protein>
    <submittedName>
        <fullName evidence="2">VOC family protein</fullName>
    </submittedName>
</protein>
<feature type="domain" description="PhnB-like" evidence="1">
    <location>
        <begin position="3"/>
        <end position="118"/>
    </location>
</feature>
<dbReference type="Pfam" id="PF06983">
    <property type="entry name" value="3-dmu-9_3-mt"/>
    <property type="match status" value="1"/>
</dbReference>
<keyword evidence="3" id="KW-1185">Reference proteome</keyword>
<dbReference type="Proteomes" id="UP001220530">
    <property type="component" value="Chromosome"/>
</dbReference>
<evidence type="ECO:0000313" key="3">
    <source>
        <dbReference type="Proteomes" id="UP001220530"/>
    </source>
</evidence>